<dbReference type="GeneID" id="108672383"/>
<sequence length="162" mass="17828">MANKCTVKCLTLHMANGAFWKPWPSEPPRACGATVSSGPIDHNTPYSLTELPCPAAFDLHVLPLDENNPKIQGHSLNLESSSIGAPFPVNQGTIKLCSLERKKSLGESLQVGGSGAMFPQPTSGYRVPYSQPERNFYSPERELLEFDLPFLLGMRRPLTCER</sequence>
<dbReference type="KEGG" id="hazt:108672383"/>
<protein>
    <submittedName>
        <fullName evidence="2 3">Uncharacterized protein LOC108672383</fullName>
    </submittedName>
</protein>
<keyword evidence="1" id="KW-1185">Reference proteome</keyword>
<evidence type="ECO:0000313" key="4">
    <source>
        <dbReference type="RefSeq" id="XP_047736142.1"/>
    </source>
</evidence>
<organism evidence="1 3">
    <name type="scientific">Hyalella azteca</name>
    <name type="common">Amphipod</name>
    <dbReference type="NCBI Taxonomy" id="294128"/>
    <lineage>
        <taxon>Eukaryota</taxon>
        <taxon>Metazoa</taxon>
        <taxon>Ecdysozoa</taxon>
        <taxon>Arthropoda</taxon>
        <taxon>Crustacea</taxon>
        <taxon>Multicrustacea</taxon>
        <taxon>Malacostraca</taxon>
        <taxon>Eumalacostraca</taxon>
        <taxon>Peracarida</taxon>
        <taxon>Amphipoda</taxon>
        <taxon>Senticaudata</taxon>
        <taxon>Talitrida</taxon>
        <taxon>Talitroidea</taxon>
        <taxon>Hyalellidae</taxon>
        <taxon>Hyalella</taxon>
    </lineage>
</organism>
<accession>A0A8B7NR13</accession>
<dbReference type="AlphaFoldDB" id="A0A8B7NR13"/>
<dbReference type="Proteomes" id="UP000694843">
    <property type="component" value="Unplaced"/>
</dbReference>
<reference evidence="2 3" key="1">
    <citation type="submission" date="2025-04" db="UniProtKB">
        <authorList>
            <consortium name="RefSeq"/>
        </authorList>
    </citation>
    <scope>IDENTIFICATION</scope>
    <source>
        <tissue evidence="2 3">Whole organism</tissue>
    </source>
</reference>
<dbReference type="RefSeq" id="XP_047736142.1">
    <property type="nucleotide sequence ID" value="XM_047880186.1"/>
</dbReference>
<gene>
    <name evidence="2 3 4" type="primary">LOC108672383</name>
</gene>
<evidence type="ECO:0000313" key="3">
    <source>
        <dbReference type="RefSeq" id="XP_018015516.1"/>
    </source>
</evidence>
<name>A0A8B7NR13_HYAAZ</name>
<evidence type="ECO:0000313" key="1">
    <source>
        <dbReference type="Proteomes" id="UP000694843"/>
    </source>
</evidence>
<dbReference type="RefSeq" id="XP_018015516.1">
    <property type="nucleotide sequence ID" value="XM_018160027.2"/>
</dbReference>
<evidence type="ECO:0000313" key="2">
    <source>
        <dbReference type="RefSeq" id="XP_018015515.1"/>
    </source>
</evidence>
<dbReference type="RefSeq" id="XP_018015515.1">
    <property type="nucleotide sequence ID" value="XM_018160026.2"/>
</dbReference>
<proteinExistence type="predicted"/>